<dbReference type="PANTHER" id="PTHR30185:SF15">
    <property type="entry name" value="CRYPTIC BETA-GLUCOSIDE BGL OPERON ANTITERMINATOR"/>
    <property type="match status" value="1"/>
</dbReference>
<name>A0A429ZU99_9ENTE</name>
<dbReference type="GO" id="GO:0003723">
    <property type="term" value="F:RNA binding"/>
    <property type="evidence" value="ECO:0007669"/>
    <property type="project" value="InterPro"/>
</dbReference>
<evidence type="ECO:0000313" key="3">
    <source>
        <dbReference type="EMBL" id="RST97237.1"/>
    </source>
</evidence>
<dbReference type="InterPro" id="IPR011608">
    <property type="entry name" value="PRD"/>
</dbReference>
<dbReference type="Pfam" id="PF03123">
    <property type="entry name" value="CAT_RBD"/>
    <property type="match status" value="1"/>
</dbReference>
<dbReference type="InterPro" id="IPR004341">
    <property type="entry name" value="CAT_RNA-bd_dom"/>
</dbReference>
<organism evidence="3 4">
    <name type="scientific">Vagococcus salmoninarum</name>
    <dbReference type="NCBI Taxonomy" id="2739"/>
    <lineage>
        <taxon>Bacteria</taxon>
        <taxon>Bacillati</taxon>
        <taxon>Bacillota</taxon>
        <taxon>Bacilli</taxon>
        <taxon>Lactobacillales</taxon>
        <taxon>Enterococcaceae</taxon>
        <taxon>Vagococcus</taxon>
    </lineage>
</organism>
<dbReference type="PROSITE" id="PS51372">
    <property type="entry name" value="PRD_2"/>
    <property type="match status" value="2"/>
</dbReference>
<proteinExistence type="predicted"/>
<dbReference type="EMBL" id="NGJU01000003">
    <property type="protein sequence ID" value="RST97237.1"/>
    <property type="molecule type" value="Genomic_DNA"/>
</dbReference>
<dbReference type="OrthoDB" id="9813552at2"/>
<gene>
    <name evidence="3" type="ORF">CBF35_03030</name>
</gene>
<dbReference type="InterPro" id="IPR036634">
    <property type="entry name" value="PRD_sf"/>
</dbReference>
<evidence type="ECO:0000259" key="2">
    <source>
        <dbReference type="PROSITE" id="PS51372"/>
    </source>
</evidence>
<dbReference type="PANTHER" id="PTHR30185">
    <property type="entry name" value="CRYPTIC BETA-GLUCOSIDE BGL OPERON ANTITERMINATOR"/>
    <property type="match status" value="1"/>
</dbReference>
<evidence type="ECO:0000256" key="1">
    <source>
        <dbReference type="ARBA" id="ARBA00022737"/>
    </source>
</evidence>
<dbReference type="SUPFAM" id="SSF50151">
    <property type="entry name" value="SacY-like RNA-binding domain"/>
    <property type="match status" value="1"/>
</dbReference>
<feature type="domain" description="PRD" evidence="2">
    <location>
        <begin position="171"/>
        <end position="283"/>
    </location>
</feature>
<keyword evidence="4" id="KW-1185">Reference proteome</keyword>
<dbReference type="InterPro" id="IPR050661">
    <property type="entry name" value="BglG_antiterminators"/>
</dbReference>
<dbReference type="InterPro" id="IPR036650">
    <property type="entry name" value="CAT_RNA-bd_dom_sf"/>
</dbReference>
<dbReference type="AlphaFoldDB" id="A0A429ZU99"/>
<accession>A0A429ZU99</accession>
<dbReference type="RefSeq" id="WP_126778463.1">
    <property type="nucleotide sequence ID" value="NZ_NGJU01000003.1"/>
</dbReference>
<feature type="domain" description="PRD" evidence="2">
    <location>
        <begin position="65"/>
        <end position="170"/>
    </location>
</feature>
<dbReference type="SUPFAM" id="SSF63520">
    <property type="entry name" value="PTS-regulatory domain, PRD"/>
    <property type="match status" value="2"/>
</dbReference>
<keyword evidence="1" id="KW-0677">Repeat</keyword>
<dbReference type="Pfam" id="PF00874">
    <property type="entry name" value="PRD"/>
    <property type="match status" value="1"/>
</dbReference>
<reference evidence="3 4" key="1">
    <citation type="submission" date="2017-05" db="EMBL/GenBank/DDBJ databases">
        <title>Vagococcus spp. assemblies.</title>
        <authorList>
            <person name="Gulvik C.A."/>
        </authorList>
    </citation>
    <scope>NUCLEOTIDE SEQUENCE [LARGE SCALE GENOMIC DNA]</scope>
    <source>
        <strain evidence="3 4">NCFB 2777</strain>
    </source>
</reference>
<dbReference type="GO" id="GO:0006355">
    <property type="term" value="P:regulation of DNA-templated transcription"/>
    <property type="evidence" value="ECO:0007669"/>
    <property type="project" value="InterPro"/>
</dbReference>
<dbReference type="SMART" id="SM01061">
    <property type="entry name" value="CAT_RBD"/>
    <property type="match status" value="1"/>
</dbReference>
<dbReference type="Gene3D" id="1.10.1790.10">
    <property type="entry name" value="PRD domain"/>
    <property type="match status" value="2"/>
</dbReference>
<protein>
    <recommendedName>
        <fullName evidence="2">PRD domain-containing protein</fullName>
    </recommendedName>
</protein>
<comment type="caution">
    <text evidence="3">The sequence shown here is derived from an EMBL/GenBank/DDBJ whole genome shotgun (WGS) entry which is preliminary data.</text>
</comment>
<sequence length="286" mass="32969">MEIIQSFNQNAVLAVDNDAREVILIGKGVGFGKKKGDSVNEQQISKVFHFDSSPQEHKIVELLKDVNEDLVLMAEDVATKSQFFIEDEMSPSFIIALASHIQFTLERNKENIVIPSPFQYEMKYIYPKEYEAAKWAVNYLNEEYQLALQKSEVIFFTLHFVNGLQETGEFSEVVKLSNILNDVTQLIDSSVVDPIDKEAIQYARFIVHVRYFIIRSMEKKVTKVKANVSELYKMSSSMFPIGSKIVTEINEMLKREYDMSYGIEEEFYLLLHITRLIDEGGNFQEA</sequence>
<dbReference type="GeneID" id="98567329"/>
<dbReference type="Gene3D" id="2.30.24.10">
    <property type="entry name" value="CAT RNA-binding domain"/>
    <property type="match status" value="1"/>
</dbReference>
<dbReference type="Proteomes" id="UP000287239">
    <property type="component" value="Unassembled WGS sequence"/>
</dbReference>
<evidence type="ECO:0000313" key="4">
    <source>
        <dbReference type="Proteomes" id="UP000287239"/>
    </source>
</evidence>